<feature type="transmembrane region" description="Helical" evidence="1">
    <location>
        <begin position="92"/>
        <end position="111"/>
    </location>
</feature>
<feature type="transmembrane region" description="Helical" evidence="1">
    <location>
        <begin position="17"/>
        <end position="36"/>
    </location>
</feature>
<feature type="transmembrane region" description="Helical" evidence="1">
    <location>
        <begin position="165"/>
        <end position="191"/>
    </location>
</feature>
<accession>D0MEX1</accession>
<keyword evidence="3" id="KW-1185">Reference proteome</keyword>
<sequence length="213" mass="24019">MHSVHRLLFRLHRRHRFWWAAFLALALMALLLRQLGRHALEAHGTLRLLYAIGSGMMLIAPFFEWFIDDREWLCYRLWGVDLAEVLRRKSRVLLHQQGLLALAVLGCWTALHPASRHADLLRLAALALTALGSGPVIGLAVYPGVRRWLMQAPMIAGFIGGGAQLLALGLALLSYLQPLLAPLLLVLCWYYGCQKFTRSAHALDQMELPVERS</sequence>
<dbReference type="KEGG" id="rmr:Rmar_0519"/>
<dbReference type="OrthoDB" id="9977668at2"/>
<organism evidence="2 3">
    <name type="scientific">Rhodothermus marinus (strain ATCC 43812 / DSM 4252 / R-10)</name>
    <name type="common">Rhodothermus obamensis</name>
    <dbReference type="NCBI Taxonomy" id="518766"/>
    <lineage>
        <taxon>Bacteria</taxon>
        <taxon>Pseudomonadati</taxon>
        <taxon>Rhodothermota</taxon>
        <taxon>Rhodothermia</taxon>
        <taxon>Rhodothermales</taxon>
        <taxon>Rhodothermaceae</taxon>
        <taxon>Rhodothermus</taxon>
    </lineage>
</organism>
<reference evidence="2 3" key="1">
    <citation type="journal article" date="2009" name="Stand. Genomic Sci.">
        <title>Complete genome sequence of Rhodothermus marinus type strain (R-10).</title>
        <authorList>
            <person name="Nolan M."/>
            <person name="Tindall B.J."/>
            <person name="Pomrenke H."/>
            <person name="Lapidus A."/>
            <person name="Copeland A."/>
            <person name="Glavina Del Rio T."/>
            <person name="Lucas S."/>
            <person name="Chen F."/>
            <person name="Tice H."/>
            <person name="Cheng J.F."/>
            <person name="Saunders E."/>
            <person name="Han C."/>
            <person name="Bruce D."/>
            <person name="Goodwin L."/>
            <person name="Chain P."/>
            <person name="Pitluck S."/>
            <person name="Ovchinikova G."/>
            <person name="Pati A."/>
            <person name="Ivanova N."/>
            <person name="Mavromatis K."/>
            <person name="Chen A."/>
            <person name="Palaniappan K."/>
            <person name="Land M."/>
            <person name="Hauser L."/>
            <person name="Chang Y.J."/>
            <person name="Jeffries C.D."/>
            <person name="Brettin T."/>
            <person name="Goker M."/>
            <person name="Bristow J."/>
            <person name="Eisen J.A."/>
            <person name="Markowitz V."/>
            <person name="Hugenholtz P."/>
            <person name="Kyrpides N.C."/>
            <person name="Klenk H.P."/>
            <person name="Detter J.C."/>
        </authorList>
    </citation>
    <scope>NUCLEOTIDE SEQUENCE [LARGE SCALE GENOMIC DNA]</scope>
    <source>
        <strain evidence="3">ATCC 43812 / DSM 4252 / R-10</strain>
    </source>
</reference>
<dbReference type="Proteomes" id="UP000002221">
    <property type="component" value="Chromosome"/>
</dbReference>
<dbReference type="STRING" id="518766.Rmar_0519"/>
<evidence type="ECO:0000313" key="2">
    <source>
        <dbReference type="EMBL" id="ACY47421.1"/>
    </source>
</evidence>
<dbReference type="AlphaFoldDB" id="D0MEX1"/>
<name>D0MEX1_RHOM4</name>
<gene>
    <name evidence="2" type="ordered locus">Rmar_0519</name>
</gene>
<keyword evidence="1" id="KW-0472">Membrane</keyword>
<feature type="transmembrane region" description="Helical" evidence="1">
    <location>
        <begin position="48"/>
        <end position="67"/>
    </location>
</feature>
<proteinExistence type="predicted"/>
<feature type="transmembrane region" description="Helical" evidence="1">
    <location>
        <begin position="123"/>
        <end position="145"/>
    </location>
</feature>
<dbReference type="EMBL" id="CP001807">
    <property type="protein sequence ID" value="ACY47421.1"/>
    <property type="molecule type" value="Genomic_DNA"/>
</dbReference>
<keyword evidence="1" id="KW-0812">Transmembrane</keyword>
<dbReference type="RefSeq" id="WP_012843033.1">
    <property type="nucleotide sequence ID" value="NC_013501.1"/>
</dbReference>
<protein>
    <submittedName>
        <fullName evidence="2">Uncharacterized protein</fullName>
    </submittedName>
</protein>
<keyword evidence="1" id="KW-1133">Transmembrane helix</keyword>
<dbReference type="HOGENOM" id="CLU_1293473_0_0_10"/>
<evidence type="ECO:0000313" key="3">
    <source>
        <dbReference type="Proteomes" id="UP000002221"/>
    </source>
</evidence>
<evidence type="ECO:0000256" key="1">
    <source>
        <dbReference type="SAM" id="Phobius"/>
    </source>
</evidence>